<evidence type="ECO:0000256" key="4">
    <source>
        <dbReference type="ARBA" id="ARBA00023033"/>
    </source>
</evidence>
<sequence>MSPPIAILGGGPSGLTLAGILEQLGHDYIIYERSAESTPPRGGCLDIHRSSGQIALKAAGCFEEFKKYARGGYATIHSVWDAHGTELFKFGEGRDSPEIDRGQLRRVMLSSIPKEKVKWGCAVKNTYRRDGDGQVVVEFENGEVAEGFGLVVGADGVRSKLRHLVTSTEPIYSGILFLTMFIHPSNPYHSILEQLAGQGPMVICGREKKIWIQRQGDSHYRMDFGWKGPTDFPAADELDLADEDAVREFLLREEYFGGHTSVVHDIIRNSTGPFRTWPLYYFPPDKLSWETAPGVALIGDAAHVTTPFVGDGVNCAMRSAWILANKIGELGITQEAVAAYEKEMFPYAQDVIRRSVLSGEMFFEWDSPRSLMKNMLSEDRVIRDEGDY</sequence>
<keyword evidence="1" id="KW-0285">Flavoprotein</keyword>
<dbReference type="AlphaFoldDB" id="A0A317X8Q7"/>
<dbReference type="Proteomes" id="UP000246702">
    <property type="component" value="Unassembled WGS sequence"/>
</dbReference>
<evidence type="ECO:0000313" key="6">
    <source>
        <dbReference type="EMBL" id="PWY94984.1"/>
    </source>
</evidence>
<evidence type="ECO:0000256" key="3">
    <source>
        <dbReference type="ARBA" id="ARBA00023002"/>
    </source>
</evidence>
<dbReference type="STRING" id="1450535.A0A317X8Q7"/>
<dbReference type="GO" id="GO:0071949">
    <property type="term" value="F:FAD binding"/>
    <property type="evidence" value="ECO:0007669"/>
    <property type="project" value="InterPro"/>
</dbReference>
<keyword evidence="4 6" id="KW-0503">Monooxygenase</keyword>
<dbReference type="PANTHER" id="PTHR46972">
    <property type="entry name" value="MONOOXYGENASE ASQM-RELATED"/>
    <property type="match status" value="1"/>
</dbReference>
<dbReference type="GeneID" id="37111780"/>
<keyword evidence="3" id="KW-0560">Oxidoreductase</keyword>
<evidence type="ECO:0000313" key="7">
    <source>
        <dbReference type="Proteomes" id="UP000246702"/>
    </source>
</evidence>
<dbReference type="Pfam" id="PF01494">
    <property type="entry name" value="FAD_binding_3"/>
    <property type="match status" value="1"/>
</dbReference>
<dbReference type="SUPFAM" id="SSF51905">
    <property type="entry name" value="FAD/NAD(P)-binding domain"/>
    <property type="match status" value="1"/>
</dbReference>
<protein>
    <submittedName>
        <fullName evidence="6">Putative monooxygenase</fullName>
    </submittedName>
</protein>
<dbReference type="InterPro" id="IPR036188">
    <property type="entry name" value="FAD/NAD-bd_sf"/>
</dbReference>
<feature type="domain" description="FAD-binding" evidence="5">
    <location>
        <begin position="5"/>
        <end position="355"/>
    </location>
</feature>
<gene>
    <name evidence="6" type="ORF">BO94DRAFT_507819</name>
</gene>
<dbReference type="Gene3D" id="3.50.50.60">
    <property type="entry name" value="FAD/NAD(P)-binding domain"/>
    <property type="match status" value="1"/>
</dbReference>
<dbReference type="PRINTS" id="PR00420">
    <property type="entry name" value="RNGMNOXGNASE"/>
</dbReference>
<dbReference type="OrthoDB" id="655030at2759"/>
<comment type="caution">
    <text evidence="6">The sequence shown here is derived from an EMBL/GenBank/DDBJ whole genome shotgun (WGS) entry which is preliminary data.</text>
</comment>
<accession>A0A317X8Q7</accession>
<dbReference type="PANTHER" id="PTHR46972:SF1">
    <property type="entry name" value="FAD DEPENDENT OXIDOREDUCTASE DOMAIN-CONTAINING PROTEIN"/>
    <property type="match status" value="1"/>
</dbReference>
<name>A0A317X8Q7_9EURO</name>
<organism evidence="6 7">
    <name type="scientific">Aspergillus sclerotioniger CBS 115572</name>
    <dbReference type="NCBI Taxonomy" id="1450535"/>
    <lineage>
        <taxon>Eukaryota</taxon>
        <taxon>Fungi</taxon>
        <taxon>Dikarya</taxon>
        <taxon>Ascomycota</taxon>
        <taxon>Pezizomycotina</taxon>
        <taxon>Eurotiomycetes</taxon>
        <taxon>Eurotiomycetidae</taxon>
        <taxon>Eurotiales</taxon>
        <taxon>Aspergillaceae</taxon>
        <taxon>Aspergillus</taxon>
        <taxon>Aspergillus subgen. Circumdati</taxon>
    </lineage>
</organism>
<proteinExistence type="predicted"/>
<dbReference type="EMBL" id="MSFK01000003">
    <property type="protein sequence ID" value="PWY94984.1"/>
    <property type="molecule type" value="Genomic_DNA"/>
</dbReference>
<evidence type="ECO:0000256" key="2">
    <source>
        <dbReference type="ARBA" id="ARBA00022827"/>
    </source>
</evidence>
<dbReference type="RefSeq" id="XP_025471745.1">
    <property type="nucleotide sequence ID" value="XM_025609637.1"/>
</dbReference>
<evidence type="ECO:0000259" key="5">
    <source>
        <dbReference type="Pfam" id="PF01494"/>
    </source>
</evidence>
<keyword evidence="2" id="KW-0274">FAD</keyword>
<evidence type="ECO:0000256" key="1">
    <source>
        <dbReference type="ARBA" id="ARBA00022630"/>
    </source>
</evidence>
<dbReference type="GO" id="GO:0004497">
    <property type="term" value="F:monooxygenase activity"/>
    <property type="evidence" value="ECO:0007669"/>
    <property type="project" value="UniProtKB-KW"/>
</dbReference>
<reference evidence="6 7" key="1">
    <citation type="submission" date="2016-12" db="EMBL/GenBank/DDBJ databases">
        <title>The genomes of Aspergillus section Nigri reveals drivers in fungal speciation.</title>
        <authorList>
            <consortium name="DOE Joint Genome Institute"/>
            <person name="Vesth T.C."/>
            <person name="Nybo J."/>
            <person name="Theobald S."/>
            <person name="Brandl J."/>
            <person name="Frisvad J.C."/>
            <person name="Nielsen K.F."/>
            <person name="Lyhne E.K."/>
            <person name="Kogle M.E."/>
            <person name="Kuo A."/>
            <person name="Riley R."/>
            <person name="Clum A."/>
            <person name="Nolan M."/>
            <person name="Lipzen A."/>
            <person name="Salamov A."/>
            <person name="Henrissat B."/>
            <person name="Wiebenga A."/>
            <person name="De Vries R.P."/>
            <person name="Grigoriev I.V."/>
            <person name="Mortensen U.H."/>
            <person name="Andersen M.R."/>
            <person name="Baker S.E."/>
        </authorList>
    </citation>
    <scope>NUCLEOTIDE SEQUENCE [LARGE SCALE GENOMIC DNA]</scope>
    <source>
        <strain evidence="6 7">CBS 115572</strain>
    </source>
</reference>
<keyword evidence="7" id="KW-1185">Reference proteome</keyword>
<dbReference type="InterPro" id="IPR002938">
    <property type="entry name" value="FAD-bd"/>
</dbReference>